<evidence type="ECO:0000313" key="2">
    <source>
        <dbReference type="Proteomes" id="UP000199452"/>
    </source>
</evidence>
<protein>
    <submittedName>
        <fullName evidence="1">Uncharacterized protein</fullName>
    </submittedName>
</protein>
<dbReference type="OrthoDB" id="979487at2"/>
<dbReference type="Proteomes" id="UP000199452">
    <property type="component" value="Unassembled WGS sequence"/>
</dbReference>
<organism evidence="1 2">
    <name type="scientific">Williamwhitmania taraxaci</name>
    <dbReference type="NCBI Taxonomy" id="1640674"/>
    <lineage>
        <taxon>Bacteria</taxon>
        <taxon>Pseudomonadati</taxon>
        <taxon>Bacteroidota</taxon>
        <taxon>Bacteroidia</taxon>
        <taxon>Bacteroidales</taxon>
        <taxon>Williamwhitmaniaceae</taxon>
        <taxon>Williamwhitmania</taxon>
    </lineage>
</organism>
<dbReference type="RefSeq" id="WP_125869765.1">
    <property type="nucleotide sequence ID" value="NZ_FMYP01000011.1"/>
</dbReference>
<dbReference type="STRING" id="1640674.SAMN05216323_101115"/>
<gene>
    <name evidence="1" type="ORF">SAMN05216323_101115</name>
</gene>
<dbReference type="AlphaFoldDB" id="A0A1G6HI84"/>
<sequence length="177" mass="20327">MKTIQDVESNLQVSSKKAVISVAQAVEANILLAEELFELAISNRQPLAWRAAWTFSYLADCNSPIFERYIPRIINALLHISHHGQRGCFYRMLSHSKFKAEEYSELLDFSIDILLKPTIRASHKFYCLDVLEKFAVQIPELRGELIMVVEAALPNFETETLKRKGNSWLSKMTNIRP</sequence>
<keyword evidence="2" id="KW-1185">Reference proteome</keyword>
<dbReference type="EMBL" id="FMYP01000011">
    <property type="protein sequence ID" value="SDB93808.1"/>
    <property type="molecule type" value="Genomic_DNA"/>
</dbReference>
<accession>A0A1G6HI84</accession>
<name>A0A1G6HI84_9BACT</name>
<evidence type="ECO:0000313" key="1">
    <source>
        <dbReference type="EMBL" id="SDB93808.1"/>
    </source>
</evidence>
<reference evidence="1 2" key="1">
    <citation type="submission" date="2016-09" db="EMBL/GenBank/DDBJ databases">
        <authorList>
            <person name="Capua I."/>
            <person name="De Benedictis P."/>
            <person name="Joannis T."/>
            <person name="Lombin L.H."/>
            <person name="Cattoli G."/>
        </authorList>
    </citation>
    <scope>NUCLEOTIDE SEQUENCE [LARGE SCALE GENOMIC DNA]</scope>
    <source>
        <strain evidence="1 2">A7P-90m</strain>
    </source>
</reference>
<proteinExistence type="predicted"/>